<accession>A0A077W703</accession>
<dbReference type="PANTHER" id="PTHR30344:SF1">
    <property type="entry name" value="6-PHOSPHOGLUCONOLACTONASE"/>
    <property type="match status" value="1"/>
</dbReference>
<sequence length="367" mass="40348">MLYLMLLTLLLVTLAAAMPSVYVSGYTDAEGQGIYLYDFDNASGNLTGGRLVAEAQQPSYFVINEATESLYALLEVTEYNNMSNTGAVQAFHRNPKDGSLTALNTVMTEGGAPCHGIIDRNKYIHVANYMGGSVSSFAIEDQGHISQIMSLNKHTDPATGGVPDRQEAPHAHSIDMIHPHWAISCDLGTDLAVIYKQNDTGRLERFSEFQFPKGAGPRHVAITKDQQRVYVLTELSVEVYALEFKDGQLSKIDHQSARPEDNMDFTTGAEIALTPDNRFLYASLREIDQVVMYKVDAASGKLTLIGHVSCGGIHPRQFTIDPSGKFLLLGNMNSNTIVVFSIDQTTGHLSALHTIHHPQPTCIQFWK</sequence>
<protein>
    <recommendedName>
        <fullName evidence="4">6-phosphogluconolactonase</fullName>
    </recommendedName>
</protein>
<dbReference type="Gene3D" id="2.130.10.10">
    <property type="entry name" value="YVTN repeat-like/Quinoprotein amine dehydrogenase"/>
    <property type="match status" value="1"/>
</dbReference>
<feature type="signal peptide" evidence="2">
    <location>
        <begin position="1"/>
        <end position="17"/>
    </location>
</feature>
<evidence type="ECO:0008006" key="4">
    <source>
        <dbReference type="Google" id="ProtNLM"/>
    </source>
</evidence>
<dbReference type="GO" id="GO:0005829">
    <property type="term" value="C:cytosol"/>
    <property type="evidence" value="ECO:0007669"/>
    <property type="project" value="TreeGrafter"/>
</dbReference>
<evidence type="ECO:0000256" key="1">
    <source>
        <dbReference type="ARBA" id="ARBA00005564"/>
    </source>
</evidence>
<dbReference type="InterPro" id="IPR050282">
    <property type="entry name" value="Cycloisomerase_2"/>
</dbReference>
<dbReference type="Pfam" id="PF10282">
    <property type="entry name" value="Lactonase"/>
    <property type="match status" value="1"/>
</dbReference>
<organism evidence="3">
    <name type="scientific">Lichtheimia ramosa</name>
    <dbReference type="NCBI Taxonomy" id="688394"/>
    <lineage>
        <taxon>Eukaryota</taxon>
        <taxon>Fungi</taxon>
        <taxon>Fungi incertae sedis</taxon>
        <taxon>Mucoromycota</taxon>
        <taxon>Mucoromycotina</taxon>
        <taxon>Mucoromycetes</taxon>
        <taxon>Mucorales</taxon>
        <taxon>Lichtheimiaceae</taxon>
        <taxon>Lichtheimia</taxon>
    </lineage>
</organism>
<dbReference type="PANTHER" id="PTHR30344">
    <property type="entry name" value="6-PHOSPHOGLUCONOLACTONASE-RELATED"/>
    <property type="match status" value="1"/>
</dbReference>
<reference evidence="3" key="1">
    <citation type="journal article" date="2014" name="Genome Announc.">
        <title>De novo whole-genome sequence and genome annotation of Lichtheimia ramosa.</title>
        <authorList>
            <person name="Linde J."/>
            <person name="Schwartze V."/>
            <person name="Binder U."/>
            <person name="Lass-Florl C."/>
            <person name="Voigt K."/>
            <person name="Horn F."/>
        </authorList>
    </citation>
    <scope>NUCLEOTIDE SEQUENCE</scope>
    <source>
        <strain evidence="3">JMRC FSU:6197</strain>
    </source>
</reference>
<dbReference type="InterPro" id="IPR015943">
    <property type="entry name" value="WD40/YVTN_repeat-like_dom_sf"/>
</dbReference>
<feature type="chain" id="PRO_5001726291" description="6-phosphogluconolactonase" evidence="2">
    <location>
        <begin position="18"/>
        <end position="367"/>
    </location>
</feature>
<keyword evidence="2" id="KW-0732">Signal</keyword>
<name>A0A077W703_9FUNG</name>
<dbReference type="OrthoDB" id="9972196at2759"/>
<dbReference type="InterPro" id="IPR019405">
    <property type="entry name" value="Lactonase_7-beta_prop"/>
</dbReference>
<proteinExistence type="inferred from homology"/>
<comment type="similarity">
    <text evidence="1">Belongs to the cycloisomerase 2 family.</text>
</comment>
<dbReference type="AlphaFoldDB" id="A0A077W703"/>
<evidence type="ECO:0000313" key="3">
    <source>
        <dbReference type="EMBL" id="CDS03222.1"/>
    </source>
</evidence>
<dbReference type="EMBL" id="LK023313">
    <property type="protein sequence ID" value="CDS03222.1"/>
    <property type="molecule type" value="Genomic_DNA"/>
</dbReference>
<gene>
    <name evidence="3" type="ORF">LRAMOSA00624</name>
</gene>
<evidence type="ECO:0000256" key="2">
    <source>
        <dbReference type="SAM" id="SignalP"/>
    </source>
</evidence>
<dbReference type="GO" id="GO:0017057">
    <property type="term" value="F:6-phosphogluconolactonase activity"/>
    <property type="evidence" value="ECO:0007669"/>
    <property type="project" value="TreeGrafter"/>
</dbReference>
<dbReference type="InterPro" id="IPR011048">
    <property type="entry name" value="Haem_d1_sf"/>
</dbReference>
<dbReference type="SUPFAM" id="SSF51004">
    <property type="entry name" value="C-terminal (heme d1) domain of cytochrome cd1-nitrite reductase"/>
    <property type="match status" value="1"/>
</dbReference>